<dbReference type="EMBL" id="JACHGY010000001">
    <property type="protein sequence ID" value="MBB6429597.1"/>
    <property type="molecule type" value="Genomic_DNA"/>
</dbReference>
<reference evidence="1 2" key="1">
    <citation type="submission" date="2020-08" db="EMBL/GenBank/DDBJ databases">
        <title>Genomic Encyclopedia of Type Strains, Phase IV (KMG-IV): sequencing the most valuable type-strain genomes for metagenomic binning, comparative biology and taxonomic classification.</title>
        <authorList>
            <person name="Goeker M."/>
        </authorList>
    </citation>
    <scope>NUCLEOTIDE SEQUENCE [LARGE SCALE GENOMIC DNA]</scope>
    <source>
        <strain evidence="1 2">DSM 103725</strain>
    </source>
</reference>
<accession>A0A7X0H5D0</accession>
<dbReference type="RefSeq" id="WP_184677169.1">
    <property type="nucleotide sequence ID" value="NZ_JACHGY010000001.1"/>
</dbReference>
<dbReference type="SUPFAM" id="SSF46689">
    <property type="entry name" value="Homeodomain-like"/>
    <property type="match status" value="1"/>
</dbReference>
<proteinExistence type="predicted"/>
<keyword evidence="2" id="KW-1185">Reference proteome</keyword>
<gene>
    <name evidence="1" type="ORF">HNQ40_001403</name>
</gene>
<protein>
    <submittedName>
        <fullName evidence="1">Transposase</fullName>
    </submittedName>
</protein>
<dbReference type="AlphaFoldDB" id="A0A7X0H5D0"/>
<dbReference type="Pfam" id="PF13384">
    <property type="entry name" value="HTH_23"/>
    <property type="match status" value="1"/>
</dbReference>
<dbReference type="InterPro" id="IPR009057">
    <property type="entry name" value="Homeodomain-like_sf"/>
</dbReference>
<organism evidence="1 2">
    <name type="scientific">Algisphaera agarilytica</name>
    <dbReference type="NCBI Taxonomy" id="1385975"/>
    <lineage>
        <taxon>Bacteria</taxon>
        <taxon>Pseudomonadati</taxon>
        <taxon>Planctomycetota</taxon>
        <taxon>Phycisphaerae</taxon>
        <taxon>Phycisphaerales</taxon>
        <taxon>Phycisphaeraceae</taxon>
        <taxon>Algisphaera</taxon>
    </lineage>
</organism>
<sequence length="64" mass="7184">MAYSIELRQRVLSSIEKGLSKQEIARRFDLSYGTVCLWHKLAQHGITSPGIPGPKKFQPVAAHH</sequence>
<name>A0A7X0H5D0_9BACT</name>
<evidence type="ECO:0000313" key="1">
    <source>
        <dbReference type="EMBL" id="MBB6429597.1"/>
    </source>
</evidence>
<evidence type="ECO:0000313" key="2">
    <source>
        <dbReference type="Proteomes" id="UP000541810"/>
    </source>
</evidence>
<dbReference type="Proteomes" id="UP000541810">
    <property type="component" value="Unassembled WGS sequence"/>
</dbReference>
<comment type="caution">
    <text evidence="1">The sequence shown here is derived from an EMBL/GenBank/DDBJ whole genome shotgun (WGS) entry which is preliminary data.</text>
</comment>